<protein>
    <recommendedName>
        <fullName evidence="3">Endolytic peptidoglycan transglycosylase RlpA</fullName>
        <ecNumber evidence="3">4.2.2.-</ecNumber>
    </recommendedName>
</protein>
<organism evidence="7 8">
    <name type="scientific">Pseudomonas fluvialis</name>
    <dbReference type="NCBI Taxonomy" id="1793966"/>
    <lineage>
        <taxon>Bacteria</taxon>
        <taxon>Pseudomonadati</taxon>
        <taxon>Pseudomonadota</taxon>
        <taxon>Gammaproteobacteria</taxon>
        <taxon>Pseudomonadales</taxon>
        <taxon>Pseudomonadaceae</taxon>
        <taxon>Pseudomonas</taxon>
    </lineage>
</organism>
<accession>A0A2I0CMU3</accession>
<evidence type="ECO:0000256" key="2">
    <source>
        <dbReference type="ARBA" id="ARBA00023316"/>
    </source>
</evidence>
<dbReference type="Pfam" id="PF03330">
    <property type="entry name" value="DPBB_1"/>
    <property type="match status" value="1"/>
</dbReference>
<keyword evidence="2 3" id="KW-0961">Cell wall biogenesis/degradation</keyword>
<dbReference type="GO" id="GO:0008932">
    <property type="term" value="F:lytic endotransglycosylase activity"/>
    <property type="evidence" value="ECO:0007669"/>
    <property type="project" value="UniProtKB-UniRule"/>
</dbReference>
<feature type="domain" description="RlpA-like protein double-psi beta-barrel" evidence="6">
    <location>
        <begin position="50"/>
        <end position="138"/>
    </location>
</feature>
<comment type="function">
    <text evidence="3">Lytic transglycosylase with a strong preference for naked glycan strands that lack stem peptides.</text>
</comment>
<dbReference type="InterPro" id="IPR034718">
    <property type="entry name" value="RlpA"/>
</dbReference>
<keyword evidence="1 3" id="KW-0456">Lyase</keyword>
<evidence type="ECO:0000256" key="4">
    <source>
        <dbReference type="RuleBase" id="RU003495"/>
    </source>
</evidence>
<comment type="similarity">
    <text evidence="3 4">Belongs to the RlpA family.</text>
</comment>
<dbReference type="AlphaFoldDB" id="A0A2I0CMU3"/>
<reference evidence="8" key="1">
    <citation type="submission" date="2017-12" db="EMBL/GenBank/DDBJ databases">
        <authorList>
            <person name="Yu X.-Y."/>
        </authorList>
    </citation>
    <scope>NUCLEOTIDE SEQUENCE [LARGE SCALE GENOMIC DNA]</scope>
    <source>
        <strain evidence="8">ZYSR67-Z</strain>
    </source>
</reference>
<comment type="caution">
    <text evidence="7">The sequence shown here is derived from an EMBL/GenBank/DDBJ whole genome shotgun (WGS) entry which is preliminary data.</text>
</comment>
<dbReference type="InterPro" id="IPR009009">
    <property type="entry name" value="RlpA-like_DPBB"/>
</dbReference>
<dbReference type="GO" id="GO:0071555">
    <property type="term" value="P:cell wall organization"/>
    <property type="evidence" value="ECO:0007669"/>
    <property type="project" value="UniProtKB-KW"/>
</dbReference>
<proteinExistence type="inferred from homology"/>
<keyword evidence="5" id="KW-0812">Transmembrane</keyword>
<dbReference type="Proteomes" id="UP000242861">
    <property type="component" value="Unassembled WGS sequence"/>
</dbReference>
<evidence type="ECO:0000313" key="7">
    <source>
        <dbReference type="EMBL" id="PKF70467.1"/>
    </source>
</evidence>
<evidence type="ECO:0000259" key="6">
    <source>
        <dbReference type="Pfam" id="PF03330"/>
    </source>
</evidence>
<sequence length="144" mass="15721">MKPLQAAHHTLQGRLQRPRRGLSLLACGAQLVAILLLAGCSTSGRFVSSETGQASWYGGKHHGRPTASGEPFNQHALTAAHRSLPFGSRVQVTNLRNERRVVVRINDRGPFTRGRIIDLSRGAAQQLDMLRDGVVPVQLQLLSE</sequence>
<dbReference type="PANTHER" id="PTHR34183">
    <property type="entry name" value="ENDOLYTIC PEPTIDOGLYCAN TRANSGLYCOSYLASE RLPA"/>
    <property type="match status" value="1"/>
</dbReference>
<evidence type="ECO:0000313" key="8">
    <source>
        <dbReference type="Proteomes" id="UP000242861"/>
    </source>
</evidence>
<dbReference type="CDD" id="cd22268">
    <property type="entry name" value="DPBB_RlpA-like"/>
    <property type="match status" value="1"/>
</dbReference>
<dbReference type="PANTHER" id="PTHR34183:SF8">
    <property type="entry name" value="ENDOLYTIC PEPTIDOGLYCAN TRANSGLYCOSYLASE RLPA-RELATED"/>
    <property type="match status" value="1"/>
</dbReference>
<keyword evidence="5" id="KW-1133">Transmembrane helix</keyword>
<gene>
    <name evidence="3" type="primary">rlpA</name>
    <name evidence="7" type="ORF">CW360_14320</name>
</gene>
<evidence type="ECO:0000256" key="3">
    <source>
        <dbReference type="HAMAP-Rule" id="MF_02071"/>
    </source>
</evidence>
<dbReference type="RefSeq" id="WP_101194176.1">
    <property type="nucleotide sequence ID" value="NZ_JBICLX010000003.1"/>
</dbReference>
<evidence type="ECO:0000256" key="1">
    <source>
        <dbReference type="ARBA" id="ARBA00023239"/>
    </source>
</evidence>
<name>A0A2I0CMU3_9PSED</name>
<dbReference type="Gene3D" id="2.40.40.10">
    <property type="entry name" value="RlpA-like domain"/>
    <property type="match status" value="1"/>
</dbReference>
<dbReference type="InterPro" id="IPR012997">
    <property type="entry name" value="RplA"/>
</dbReference>
<keyword evidence="5" id="KW-0472">Membrane</keyword>
<dbReference type="SUPFAM" id="SSF50685">
    <property type="entry name" value="Barwin-like endoglucanases"/>
    <property type="match status" value="1"/>
</dbReference>
<evidence type="ECO:0000256" key="5">
    <source>
        <dbReference type="SAM" id="Phobius"/>
    </source>
</evidence>
<dbReference type="EMBL" id="PIYS01000027">
    <property type="protein sequence ID" value="PKF70467.1"/>
    <property type="molecule type" value="Genomic_DNA"/>
</dbReference>
<keyword evidence="7" id="KW-0449">Lipoprotein</keyword>
<feature type="transmembrane region" description="Helical" evidence="5">
    <location>
        <begin position="21"/>
        <end position="39"/>
    </location>
</feature>
<dbReference type="GO" id="GO:0000270">
    <property type="term" value="P:peptidoglycan metabolic process"/>
    <property type="evidence" value="ECO:0007669"/>
    <property type="project" value="UniProtKB-UniRule"/>
</dbReference>
<dbReference type="EC" id="4.2.2.-" evidence="3"/>
<dbReference type="InterPro" id="IPR036908">
    <property type="entry name" value="RlpA-like_sf"/>
</dbReference>
<dbReference type="HAMAP" id="MF_02071">
    <property type="entry name" value="RlpA"/>
    <property type="match status" value="1"/>
</dbReference>
<dbReference type="NCBIfam" id="TIGR00413">
    <property type="entry name" value="rlpA"/>
    <property type="match status" value="1"/>
</dbReference>